<sequence length="145" mass="15952">MGVGQLVLRHVGGQRVQAAARLALQRVDIVRREVGIVNPHLLANKRYGSEMNRTFKYDDDCCLNGGAQLRPDDGDSRALLKRVEDAYNAVECQPPGVNKAVLDVYHDWLGLENPLDGSGGGGDATLLRTTYHALEKTTNALNIRW</sequence>
<organism evidence="1 2">
    <name type="scientific">Rhipicephalus microplus</name>
    <name type="common">Cattle tick</name>
    <name type="synonym">Boophilus microplus</name>
    <dbReference type="NCBI Taxonomy" id="6941"/>
    <lineage>
        <taxon>Eukaryota</taxon>
        <taxon>Metazoa</taxon>
        <taxon>Ecdysozoa</taxon>
        <taxon>Arthropoda</taxon>
        <taxon>Chelicerata</taxon>
        <taxon>Arachnida</taxon>
        <taxon>Acari</taxon>
        <taxon>Parasitiformes</taxon>
        <taxon>Ixodida</taxon>
        <taxon>Ixodoidea</taxon>
        <taxon>Ixodidae</taxon>
        <taxon>Rhipicephalinae</taxon>
        <taxon>Rhipicephalus</taxon>
        <taxon>Boophilus</taxon>
    </lineage>
</organism>
<dbReference type="SUPFAM" id="SSF48674">
    <property type="entry name" value="Fe-only hydrogenase smaller subunit"/>
    <property type="match status" value="1"/>
</dbReference>
<name>A0A9J6EUL9_RHIMP</name>
<comment type="caution">
    <text evidence="1">The sequence shown here is derived from an EMBL/GenBank/DDBJ whole genome shotgun (WGS) entry which is preliminary data.</text>
</comment>
<gene>
    <name evidence="1" type="ORF">HPB51_018412</name>
</gene>
<dbReference type="VEuPathDB" id="VectorBase:LOC119179008"/>
<evidence type="ECO:0000313" key="1">
    <source>
        <dbReference type="EMBL" id="KAH8037924.1"/>
    </source>
</evidence>
<accession>A0A9J6EUL9</accession>
<dbReference type="Proteomes" id="UP000821866">
    <property type="component" value="Chromosome 10"/>
</dbReference>
<dbReference type="GO" id="GO:0051536">
    <property type="term" value="F:iron-sulfur cluster binding"/>
    <property type="evidence" value="ECO:0007669"/>
    <property type="project" value="InterPro"/>
</dbReference>
<dbReference type="InterPro" id="IPR008953">
    <property type="entry name" value="Fe_hydrogenase_HydB"/>
</dbReference>
<keyword evidence="2" id="KW-1185">Reference proteome</keyword>
<reference evidence="1" key="1">
    <citation type="journal article" date="2020" name="Cell">
        <title>Large-Scale Comparative Analyses of Tick Genomes Elucidate Their Genetic Diversity and Vector Capacities.</title>
        <authorList>
            <consortium name="Tick Genome and Microbiome Consortium (TIGMIC)"/>
            <person name="Jia N."/>
            <person name="Wang J."/>
            <person name="Shi W."/>
            <person name="Du L."/>
            <person name="Sun Y."/>
            <person name="Zhan W."/>
            <person name="Jiang J.F."/>
            <person name="Wang Q."/>
            <person name="Zhang B."/>
            <person name="Ji P."/>
            <person name="Bell-Sakyi L."/>
            <person name="Cui X.M."/>
            <person name="Yuan T.T."/>
            <person name="Jiang B.G."/>
            <person name="Yang W.F."/>
            <person name="Lam T.T."/>
            <person name="Chang Q.C."/>
            <person name="Ding S.J."/>
            <person name="Wang X.J."/>
            <person name="Zhu J.G."/>
            <person name="Ruan X.D."/>
            <person name="Zhao L."/>
            <person name="Wei J.T."/>
            <person name="Ye R.Z."/>
            <person name="Que T.C."/>
            <person name="Du C.H."/>
            <person name="Zhou Y.H."/>
            <person name="Cheng J.X."/>
            <person name="Dai P.F."/>
            <person name="Guo W.B."/>
            <person name="Han X.H."/>
            <person name="Huang E.J."/>
            <person name="Li L.F."/>
            <person name="Wei W."/>
            <person name="Gao Y.C."/>
            <person name="Liu J.Z."/>
            <person name="Shao H.Z."/>
            <person name="Wang X."/>
            <person name="Wang C.C."/>
            <person name="Yang T.C."/>
            <person name="Huo Q.B."/>
            <person name="Li W."/>
            <person name="Chen H.Y."/>
            <person name="Chen S.E."/>
            <person name="Zhou L.G."/>
            <person name="Ni X.B."/>
            <person name="Tian J.H."/>
            <person name="Sheng Y."/>
            <person name="Liu T."/>
            <person name="Pan Y.S."/>
            <person name="Xia L.Y."/>
            <person name="Li J."/>
            <person name="Zhao F."/>
            <person name="Cao W.C."/>
        </authorList>
    </citation>
    <scope>NUCLEOTIDE SEQUENCE</scope>
    <source>
        <strain evidence="1">Rmic-2018</strain>
    </source>
</reference>
<proteinExistence type="predicted"/>
<dbReference type="EMBL" id="JABSTU010000002">
    <property type="protein sequence ID" value="KAH8037924.1"/>
    <property type="molecule type" value="Genomic_DNA"/>
</dbReference>
<dbReference type="AlphaFoldDB" id="A0A9J6EUL9"/>
<evidence type="ECO:0000313" key="2">
    <source>
        <dbReference type="Proteomes" id="UP000821866"/>
    </source>
</evidence>
<dbReference type="GO" id="GO:0008901">
    <property type="term" value="F:ferredoxin hydrogenase activity"/>
    <property type="evidence" value="ECO:0007669"/>
    <property type="project" value="InterPro"/>
</dbReference>
<dbReference type="GO" id="GO:0005506">
    <property type="term" value="F:iron ion binding"/>
    <property type="evidence" value="ECO:0007669"/>
    <property type="project" value="InterPro"/>
</dbReference>
<reference evidence="1" key="2">
    <citation type="submission" date="2021-09" db="EMBL/GenBank/DDBJ databases">
        <authorList>
            <person name="Jia N."/>
            <person name="Wang J."/>
            <person name="Shi W."/>
            <person name="Du L."/>
            <person name="Sun Y."/>
            <person name="Zhan W."/>
            <person name="Jiang J."/>
            <person name="Wang Q."/>
            <person name="Zhang B."/>
            <person name="Ji P."/>
            <person name="Sakyi L.B."/>
            <person name="Cui X."/>
            <person name="Yuan T."/>
            <person name="Jiang B."/>
            <person name="Yang W."/>
            <person name="Lam T.T.-Y."/>
            <person name="Chang Q."/>
            <person name="Ding S."/>
            <person name="Wang X."/>
            <person name="Zhu J."/>
            <person name="Ruan X."/>
            <person name="Zhao L."/>
            <person name="Wei J."/>
            <person name="Que T."/>
            <person name="Du C."/>
            <person name="Cheng J."/>
            <person name="Dai P."/>
            <person name="Han X."/>
            <person name="Huang E."/>
            <person name="Gao Y."/>
            <person name="Liu J."/>
            <person name="Shao H."/>
            <person name="Ye R."/>
            <person name="Li L."/>
            <person name="Wei W."/>
            <person name="Wang X."/>
            <person name="Wang C."/>
            <person name="Huo Q."/>
            <person name="Li W."/>
            <person name="Guo W."/>
            <person name="Chen H."/>
            <person name="Chen S."/>
            <person name="Zhou L."/>
            <person name="Zhou L."/>
            <person name="Ni X."/>
            <person name="Tian J."/>
            <person name="Zhou Y."/>
            <person name="Sheng Y."/>
            <person name="Liu T."/>
            <person name="Pan Y."/>
            <person name="Xia L."/>
            <person name="Li J."/>
            <person name="Zhao F."/>
            <person name="Cao W."/>
        </authorList>
    </citation>
    <scope>NUCLEOTIDE SEQUENCE</scope>
    <source>
        <strain evidence="1">Rmic-2018</strain>
        <tissue evidence="1">Larvae</tissue>
    </source>
</reference>
<protein>
    <submittedName>
        <fullName evidence="1">Uncharacterized protein</fullName>
    </submittedName>
</protein>
<dbReference type="GO" id="GO:0009055">
    <property type="term" value="F:electron transfer activity"/>
    <property type="evidence" value="ECO:0007669"/>
    <property type="project" value="InterPro"/>
</dbReference>